<name>A0ABR3FH91_9AGAR</name>
<gene>
    <name evidence="1" type="ORF">V5O48_007246</name>
</gene>
<dbReference type="EMBL" id="JBAHYK010000374">
    <property type="protein sequence ID" value="KAL0574715.1"/>
    <property type="molecule type" value="Genomic_DNA"/>
</dbReference>
<dbReference type="Proteomes" id="UP001465976">
    <property type="component" value="Unassembled WGS sequence"/>
</dbReference>
<keyword evidence="2" id="KW-1185">Reference proteome</keyword>
<organism evidence="1 2">
    <name type="scientific">Marasmius crinis-equi</name>
    <dbReference type="NCBI Taxonomy" id="585013"/>
    <lineage>
        <taxon>Eukaryota</taxon>
        <taxon>Fungi</taxon>
        <taxon>Dikarya</taxon>
        <taxon>Basidiomycota</taxon>
        <taxon>Agaricomycotina</taxon>
        <taxon>Agaricomycetes</taxon>
        <taxon>Agaricomycetidae</taxon>
        <taxon>Agaricales</taxon>
        <taxon>Marasmiineae</taxon>
        <taxon>Marasmiaceae</taxon>
        <taxon>Marasmius</taxon>
    </lineage>
</organism>
<proteinExistence type="predicted"/>
<accession>A0ABR3FH91</accession>
<reference evidence="1 2" key="1">
    <citation type="submission" date="2024-02" db="EMBL/GenBank/DDBJ databases">
        <title>A draft genome for the cacao thread blight pathogen Marasmius crinis-equi.</title>
        <authorList>
            <person name="Cohen S.P."/>
            <person name="Baruah I.K."/>
            <person name="Amoako-Attah I."/>
            <person name="Bukari Y."/>
            <person name="Meinhardt L.W."/>
            <person name="Bailey B.A."/>
        </authorList>
    </citation>
    <scope>NUCLEOTIDE SEQUENCE [LARGE SCALE GENOMIC DNA]</scope>
    <source>
        <strain evidence="1 2">GH-76</strain>
    </source>
</reference>
<evidence type="ECO:0000313" key="1">
    <source>
        <dbReference type="EMBL" id="KAL0574715.1"/>
    </source>
</evidence>
<protein>
    <submittedName>
        <fullName evidence="1">Uncharacterized protein</fullName>
    </submittedName>
</protein>
<comment type="caution">
    <text evidence="1">The sequence shown here is derived from an EMBL/GenBank/DDBJ whole genome shotgun (WGS) entry which is preliminary data.</text>
</comment>
<sequence length="241" mass="27418">MTTETSDLWSKQLSKLRRNLIEDHQRVYLPCADFTSLSWRHIGGNKNNHTWILRFVEFDLTDYDTLDEEVRGLGRWINGEARKDILGGLVDDRSPGEDSINEERIGYGLQQEITSMVVLARVSDDNPFDKTITLQPIREHPDLADDFDSCIHLISEVTMLAGKHEITTGNVVGPGVDEFGRLVIQSESIRCEIGAAVELSFTVFHTFIPGQLKDTFRAVLESIRIVNPTTLEQGYVYTHYY</sequence>
<evidence type="ECO:0000313" key="2">
    <source>
        <dbReference type="Proteomes" id="UP001465976"/>
    </source>
</evidence>